<feature type="binding site" evidence="15">
    <location>
        <position position="381"/>
    </location>
    <ligand>
        <name>Zn(2+)</name>
        <dbReference type="ChEBI" id="CHEBI:29105"/>
        <note>catalytic</note>
    </ligand>
</feature>
<evidence type="ECO:0000256" key="11">
    <source>
        <dbReference type="ARBA" id="ARBA00023136"/>
    </source>
</evidence>
<evidence type="ECO:0000256" key="2">
    <source>
        <dbReference type="ARBA" id="ARBA00012336"/>
    </source>
</evidence>
<dbReference type="InterPro" id="IPR027057">
    <property type="entry name" value="CAXX_Prtase_1"/>
</dbReference>
<evidence type="ECO:0000256" key="3">
    <source>
        <dbReference type="ARBA" id="ARBA00022670"/>
    </source>
</evidence>
<feature type="compositionally biased region" description="Basic and acidic residues" evidence="16">
    <location>
        <begin position="114"/>
        <end position="133"/>
    </location>
</feature>
<dbReference type="InterPro" id="IPR032456">
    <property type="entry name" value="Peptidase_M48_N"/>
</dbReference>
<evidence type="ECO:0000259" key="19">
    <source>
        <dbReference type="Pfam" id="PF16491"/>
    </source>
</evidence>
<evidence type="ECO:0000256" key="5">
    <source>
        <dbReference type="ARBA" id="ARBA00022723"/>
    </source>
</evidence>
<evidence type="ECO:0000313" key="20">
    <source>
        <dbReference type="EMBL" id="CAE4587139.1"/>
    </source>
</evidence>
<feature type="region of interest" description="Disordered" evidence="16">
    <location>
        <begin position="97"/>
        <end position="133"/>
    </location>
</feature>
<dbReference type="CDD" id="cd07343">
    <property type="entry name" value="M48A_Zmpste24p_like"/>
    <property type="match status" value="1"/>
</dbReference>
<evidence type="ECO:0000256" key="15">
    <source>
        <dbReference type="PIRSR" id="PIRSR627057-2"/>
    </source>
</evidence>
<organism evidence="20">
    <name type="scientific">Ditylum brightwellii</name>
    <dbReference type="NCBI Taxonomy" id="49249"/>
    <lineage>
        <taxon>Eukaryota</taxon>
        <taxon>Sar</taxon>
        <taxon>Stramenopiles</taxon>
        <taxon>Ochrophyta</taxon>
        <taxon>Bacillariophyta</taxon>
        <taxon>Mediophyceae</taxon>
        <taxon>Lithodesmiophycidae</taxon>
        <taxon>Lithodesmiales</taxon>
        <taxon>Lithodesmiaceae</taxon>
        <taxon>Ditylum</taxon>
    </lineage>
</organism>
<dbReference type="AlphaFoldDB" id="A0A7S4USK2"/>
<keyword evidence="9 17" id="KW-1133">Transmembrane helix</keyword>
<keyword evidence="5 15" id="KW-0479">Metal-binding</keyword>
<evidence type="ECO:0000256" key="7">
    <source>
        <dbReference type="ARBA" id="ARBA00022824"/>
    </source>
</evidence>
<accession>A0A7S4USK2</accession>
<dbReference type="GO" id="GO:0004222">
    <property type="term" value="F:metalloendopeptidase activity"/>
    <property type="evidence" value="ECO:0007669"/>
    <property type="project" value="InterPro"/>
</dbReference>
<sequence length="526" mass="59800">MPSTNIGGTSRCPVNVNLIRSYIMSFAKLTELPWTPYYRQEGSSDEESSLIYTWALAATILFTIAVYSFERYLNDRQRDSYKITKFPSHLEETVGKIDAEQKEADTSSTDAAAAEEKTKDDDATNSNKDKVDRHKPLLPQLQSKFEKSQSYGSDKINFSMVSAAYETFESVAYMLLGFLPFLWDEACSIGSTHFGYDETNDEIKVTLIFLLLVTLVGTVTALPFELYSTFKIEKKHGFNKMTIGLFISDKIKSLLLTFIIGGPFVALLLKIIKMGGDKFYLYVWAFMSVFSLFMMTIVPVFIMPLFNKYEPLKDGPLKDSIYALAGKLKYPLTKLFVMDGSKRSSHSNAFMFGFGSNKRIVLFDTLLTQVHDEEILAILGHELGHWKLGHTLANLFITQFYSGITFYTFSLCYSSHDLYRAFGFEGGSRPIPTMIALLLFFQTVWAPIDKIISFMMTIFSRVNEFAADKFSVDLGMSRDLQTGLCKIHLENLGAMCPDRLYSIYHYSHPPLVERLRAMMELDKKSK</sequence>
<feature type="binding site" evidence="15">
    <location>
        <position position="464"/>
    </location>
    <ligand>
        <name>Zn(2+)</name>
        <dbReference type="ChEBI" id="CHEBI:29105"/>
        <note>catalytic</note>
    </ligand>
</feature>
<dbReference type="PANTHER" id="PTHR10120">
    <property type="entry name" value="CAAX PRENYL PROTEASE 1"/>
    <property type="match status" value="1"/>
</dbReference>
<name>A0A7S4USK2_9STRA</name>
<feature type="binding site" evidence="15">
    <location>
        <position position="385"/>
    </location>
    <ligand>
        <name>Zn(2+)</name>
        <dbReference type="ChEBI" id="CHEBI:29105"/>
        <note>catalytic</note>
    </ligand>
</feature>
<protein>
    <recommendedName>
        <fullName evidence="2">Ste24 endopeptidase</fullName>
        <ecNumber evidence="2">3.4.24.84</ecNumber>
    </recommendedName>
    <alternativeName>
        <fullName evidence="13">Prenyl protein-specific endoprotease 1</fullName>
    </alternativeName>
</protein>
<dbReference type="Gene3D" id="3.30.2010.10">
    <property type="entry name" value="Metalloproteases ('zincins'), catalytic domain"/>
    <property type="match status" value="1"/>
</dbReference>
<dbReference type="Pfam" id="PF01435">
    <property type="entry name" value="Peptidase_M48"/>
    <property type="match status" value="1"/>
</dbReference>
<evidence type="ECO:0000256" key="14">
    <source>
        <dbReference type="PIRSR" id="PIRSR627057-1"/>
    </source>
</evidence>
<dbReference type="GO" id="GO:0046872">
    <property type="term" value="F:metal ion binding"/>
    <property type="evidence" value="ECO:0007669"/>
    <property type="project" value="UniProtKB-KW"/>
</dbReference>
<feature type="transmembrane region" description="Helical" evidence="17">
    <location>
        <begin position="251"/>
        <end position="269"/>
    </location>
</feature>
<feature type="transmembrane region" description="Helical" evidence="17">
    <location>
        <begin position="431"/>
        <end position="448"/>
    </location>
</feature>
<evidence type="ECO:0000256" key="4">
    <source>
        <dbReference type="ARBA" id="ARBA00022692"/>
    </source>
</evidence>
<comment type="cofactor">
    <cofactor evidence="15">
        <name>Zn(2+)</name>
        <dbReference type="ChEBI" id="CHEBI:29105"/>
    </cofactor>
    <text evidence="15">Binds 1 zinc ion per subunit.</text>
</comment>
<evidence type="ECO:0000256" key="12">
    <source>
        <dbReference type="ARBA" id="ARBA00044456"/>
    </source>
</evidence>
<evidence type="ECO:0000256" key="13">
    <source>
        <dbReference type="ARBA" id="ARBA00083451"/>
    </source>
</evidence>
<dbReference type="EMBL" id="HBNS01005526">
    <property type="protein sequence ID" value="CAE4587139.1"/>
    <property type="molecule type" value="Transcribed_RNA"/>
</dbReference>
<keyword evidence="3" id="KW-0645">Protease</keyword>
<evidence type="ECO:0000256" key="16">
    <source>
        <dbReference type="SAM" id="MobiDB-lite"/>
    </source>
</evidence>
<evidence type="ECO:0000256" key="6">
    <source>
        <dbReference type="ARBA" id="ARBA00022801"/>
    </source>
</evidence>
<dbReference type="GO" id="GO:0071586">
    <property type="term" value="P:CAAX-box protein processing"/>
    <property type="evidence" value="ECO:0007669"/>
    <property type="project" value="InterPro"/>
</dbReference>
<feature type="active site" description="Proton donor" evidence="14">
    <location>
        <position position="468"/>
    </location>
</feature>
<evidence type="ECO:0000259" key="18">
    <source>
        <dbReference type="Pfam" id="PF01435"/>
    </source>
</evidence>
<feature type="active site" evidence="14">
    <location>
        <position position="382"/>
    </location>
</feature>
<evidence type="ECO:0000256" key="17">
    <source>
        <dbReference type="SAM" id="Phobius"/>
    </source>
</evidence>
<feature type="transmembrane region" description="Helical" evidence="17">
    <location>
        <begin position="51"/>
        <end position="69"/>
    </location>
</feature>
<dbReference type="InterPro" id="IPR001915">
    <property type="entry name" value="Peptidase_M48"/>
</dbReference>
<keyword evidence="11 17" id="KW-0472">Membrane</keyword>
<dbReference type="EC" id="3.4.24.84" evidence="2"/>
<evidence type="ECO:0000256" key="8">
    <source>
        <dbReference type="ARBA" id="ARBA00022833"/>
    </source>
</evidence>
<evidence type="ECO:0000256" key="9">
    <source>
        <dbReference type="ARBA" id="ARBA00022989"/>
    </source>
</evidence>
<reference evidence="20" key="1">
    <citation type="submission" date="2021-01" db="EMBL/GenBank/DDBJ databases">
        <authorList>
            <person name="Corre E."/>
            <person name="Pelletier E."/>
            <person name="Niang G."/>
            <person name="Scheremetjew M."/>
            <person name="Finn R."/>
            <person name="Kale V."/>
            <person name="Holt S."/>
            <person name="Cochrane G."/>
            <person name="Meng A."/>
            <person name="Brown T."/>
            <person name="Cohen L."/>
        </authorList>
    </citation>
    <scope>NUCLEOTIDE SEQUENCE</scope>
    <source>
        <strain evidence="20">GSO104</strain>
    </source>
</reference>
<keyword evidence="7" id="KW-0256">Endoplasmic reticulum</keyword>
<keyword evidence="6" id="KW-0378">Hydrolase</keyword>
<feature type="transmembrane region" description="Helical" evidence="17">
    <location>
        <begin position="392"/>
        <end position="411"/>
    </location>
</feature>
<dbReference type="GO" id="GO:0005789">
    <property type="term" value="C:endoplasmic reticulum membrane"/>
    <property type="evidence" value="ECO:0007669"/>
    <property type="project" value="UniProtKB-SubCell"/>
</dbReference>
<keyword evidence="8 15" id="KW-0862">Zinc</keyword>
<feature type="domain" description="CAAX prenyl protease 1 N-terminal" evidence="19">
    <location>
        <begin position="142"/>
        <end position="308"/>
    </location>
</feature>
<comment type="subcellular location">
    <subcellularLocation>
        <location evidence="1">Endoplasmic reticulum membrane</location>
        <topology evidence="1">Multi-pass membrane protein</topology>
    </subcellularLocation>
</comment>
<proteinExistence type="predicted"/>
<comment type="catalytic activity">
    <reaction evidence="12">
        <text>Hydrolyzes the peptide bond -P2-(S-farnesyl or geranylgeranyl)C-P1'-P2'-P3'-COOH where P1' and P2' are amino acids with aliphatic side chains and P3' is any C-terminal residue.</text>
        <dbReference type="EC" id="3.4.24.84"/>
    </reaction>
</comment>
<evidence type="ECO:0000256" key="1">
    <source>
        <dbReference type="ARBA" id="ARBA00004477"/>
    </source>
</evidence>
<dbReference type="FunFam" id="3.30.2010.10:FF:000002">
    <property type="entry name" value="CAAX prenyl protease"/>
    <property type="match status" value="1"/>
</dbReference>
<feature type="domain" description="Peptidase M48" evidence="18">
    <location>
        <begin position="312"/>
        <end position="520"/>
    </location>
</feature>
<dbReference type="Pfam" id="PF16491">
    <property type="entry name" value="Peptidase_M48_N"/>
    <property type="match status" value="1"/>
</dbReference>
<keyword evidence="10" id="KW-0482">Metalloprotease</keyword>
<feature type="transmembrane region" description="Helical" evidence="17">
    <location>
        <begin position="281"/>
        <end position="306"/>
    </location>
</feature>
<feature type="transmembrane region" description="Helical" evidence="17">
    <location>
        <begin position="203"/>
        <end position="230"/>
    </location>
</feature>
<gene>
    <name evidence="20" type="ORF">DBRI00130_LOCUS4499</name>
</gene>
<evidence type="ECO:0000256" key="10">
    <source>
        <dbReference type="ARBA" id="ARBA00023049"/>
    </source>
</evidence>
<keyword evidence="4 17" id="KW-0812">Transmembrane</keyword>